<keyword evidence="2" id="KW-1185">Reference proteome</keyword>
<comment type="caution">
    <text evidence="1">The sequence shown here is derived from an EMBL/GenBank/DDBJ whole genome shotgun (WGS) entry which is preliminary data.</text>
</comment>
<dbReference type="EMBL" id="QTSX02006424">
    <property type="protein sequence ID" value="KAJ9054802.1"/>
    <property type="molecule type" value="Genomic_DNA"/>
</dbReference>
<keyword evidence="1" id="KW-0830">Ubiquinone</keyword>
<evidence type="ECO:0000313" key="2">
    <source>
        <dbReference type="Proteomes" id="UP001165960"/>
    </source>
</evidence>
<name>A0ACC2RXH6_9FUNG</name>
<organism evidence="1 2">
    <name type="scientific">Entomophthora muscae</name>
    <dbReference type="NCBI Taxonomy" id="34485"/>
    <lineage>
        <taxon>Eukaryota</taxon>
        <taxon>Fungi</taxon>
        <taxon>Fungi incertae sedis</taxon>
        <taxon>Zoopagomycota</taxon>
        <taxon>Entomophthoromycotina</taxon>
        <taxon>Entomophthoromycetes</taxon>
        <taxon>Entomophthorales</taxon>
        <taxon>Entomophthoraceae</taxon>
        <taxon>Entomophthora</taxon>
    </lineage>
</organism>
<gene>
    <name evidence="1" type="primary">COQ4_2</name>
    <name evidence="1" type="ORF">DSO57_1010437</name>
</gene>
<sequence length="263" mass="29566">MKGFLIASRASLLARIVLRSKSAAKNVFCFKSLTTQAYPGHVPLSLFGKVELTVRSAFTALADPLRQDMVAALGETTGTLALQSMYKRMLLDRTGRTILKNRPMITKESMVFDNLRLLPFGTFGREYLRFLEDHGVSPEGRVKVKYIDNPDLAYVMQRYRETHDFFHTLTGLSISVEAELALKYFEFAQFGLPMNALGAVFGPLALSSESRQAFLSDGLISWALQSGTNARFLLNVQFEECLNVPLDELRKRLNLQPVPKHLL</sequence>
<protein>
    <submittedName>
        <fullName evidence="1">Ubiquinone biosynthesis protein</fullName>
    </submittedName>
</protein>
<accession>A0ACC2RXH6</accession>
<dbReference type="Proteomes" id="UP001165960">
    <property type="component" value="Unassembled WGS sequence"/>
</dbReference>
<proteinExistence type="predicted"/>
<reference evidence="1" key="1">
    <citation type="submission" date="2022-04" db="EMBL/GenBank/DDBJ databases">
        <title>Genome of the entomopathogenic fungus Entomophthora muscae.</title>
        <authorList>
            <person name="Elya C."/>
            <person name="Lovett B.R."/>
            <person name="Lee E."/>
            <person name="Macias A.M."/>
            <person name="Hajek A.E."/>
            <person name="De Bivort B.L."/>
            <person name="Kasson M.T."/>
            <person name="De Fine Licht H.H."/>
            <person name="Stajich J.E."/>
        </authorList>
    </citation>
    <scope>NUCLEOTIDE SEQUENCE</scope>
    <source>
        <strain evidence="1">Berkeley</strain>
    </source>
</reference>
<evidence type="ECO:0000313" key="1">
    <source>
        <dbReference type="EMBL" id="KAJ9054802.1"/>
    </source>
</evidence>